<feature type="region of interest" description="Disordered" evidence="10">
    <location>
        <begin position="285"/>
        <end position="320"/>
    </location>
</feature>
<dbReference type="Proteomes" id="UP000279470">
    <property type="component" value="Unassembled WGS sequence"/>
</dbReference>
<feature type="transmembrane region" description="Helical" evidence="11">
    <location>
        <begin position="433"/>
        <end position="455"/>
    </location>
</feature>
<evidence type="ECO:0000256" key="5">
    <source>
        <dbReference type="ARBA" id="ARBA00022692"/>
    </source>
</evidence>
<evidence type="ECO:0000259" key="13">
    <source>
        <dbReference type="Pfam" id="PF08345"/>
    </source>
</evidence>
<keyword evidence="6 11" id="KW-1133">Transmembrane helix</keyword>
<keyword evidence="8 9" id="KW-0975">Bacterial flagellum</keyword>
<dbReference type="GO" id="GO:0005886">
    <property type="term" value="C:plasma membrane"/>
    <property type="evidence" value="ECO:0007669"/>
    <property type="project" value="UniProtKB-SubCell"/>
</dbReference>
<accession>A0A429XKU8</accession>
<evidence type="ECO:0000256" key="8">
    <source>
        <dbReference type="ARBA" id="ARBA00023143"/>
    </source>
</evidence>
<evidence type="ECO:0000313" key="14">
    <source>
        <dbReference type="EMBL" id="RST66791.1"/>
    </source>
</evidence>
<dbReference type="Pfam" id="PF08345">
    <property type="entry name" value="YscJ_FliF_C"/>
    <property type="match status" value="1"/>
</dbReference>
<dbReference type="AlphaFoldDB" id="A0A429XKU8"/>
<keyword evidence="15" id="KW-1185">Reference proteome</keyword>
<dbReference type="InterPro" id="IPR045851">
    <property type="entry name" value="AMP-bd_C_sf"/>
</dbReference>
<dbReference type="PANTHER" id="PTHR30046:SF0">
    <property type="entry name" value="FLAGELLAR M-RING PROTEIN"/>
    <property type="match status" value="1"/>
</dbReference>
<reference evidence="15" key="1">
    <citation type="submission" date="2018-11" db="EMBL/GenBank/DDBJ databases">
        <title>Phylogenetic, genomic, and biogeographic characterization of a novel and ubiquitous marine invertebrate-associated Rickettsiales parasite, Candidatus Marinoinvertebrata rohwerii, gen. nov., sp. nov.</title>
        <authorList>
            <person name="Klinges J.G."/>
            <person name="Rosales S.M."/>
            <person name="Mcminds R."/>
            <person name="Shaver E.C."/>
            <person name="Shantz A."/>
            <person name="Peters E.C."/>
            <person name="Burkepile D.E."/>
            <person name="Silliman B.R."/>
            <person name="Vega Thurber R.L."/>
        </authorList>
    </citation>
    <scope>NUCLEOTIDE SEQUENCE [LARGE SCALE GENOMIC DNA]</scope>
    <source>
        <strain evidence="15">a_cerv_44</strain>
    </source>
</reference>
<dbReference type="Gene3D" id="3.30.300.30">
    <property type="match status" value="1"/>
</dbReference>
<dbReference type="PIRSF" id="PIRSF004862">
    <property type="entry name" value="FliF"/>
    <property type="match status" value="1"/>
</dbReference>
<evidence type="ECO:0000256" key="7">
    <source>
        <dbReference type="ARBA" id="ARBA00023136"/>
    </source>
</evidence>
<keyword evidence="5 11" id="KW-0812">Transmembrane</keyword>
<dbReference type="GO" id="GO:0003774">
    <property type="term" value="F:cytoskeletal motor activity"/>
    <property type="evidence" value="ECO:0007669"/>
    <property type="project" value="InterPro"/>
</dbReference>
<evidence type="ECO:0000256" key="10">
    <source>
        <dbReference type="SAM" id="MobiDB-lite"/>
    </source>
</evidence>
<keyword evidence="14" id="KW-0282">Flagellum</keyword>
<comment type="similarity">
    <text evidence="3 9">Belongs to the FliF family.</text>
</comment>
<dbReference type="EMBL" id="RXFM01000039">
    <property type="protein sequence ID" value="RST66791.1"/>
    <property type="molecule type" value="Genomic_DNA"/>
</dbReference>
<evidence type="ECO:0000256" key="6">
    <source>
        <dbReference type="ARBA" id="ARBA00022989"/>
    </source>
</evidence>
<keyword evidence="14" id="KW-0969">Cilium</keyword>
<feature type="domain" description="Flagellar M-ring N-terminal" evidence="12">
    <location>
        <begin position="34"/>
        <end position="210"/>
    </location>
</feature>
<feature type="compositionally biased region" description="Low complexity" evidence="10">
    <location>
        <begin position="307"/>
        <end position="320"/>
    </location>
</feature>
<evidence type="ECO:0000256" key="3">
    <source>
        <dbReference type="ARBA" id="ARBA00007971"/>
    </source>
</evidence>
<dbReference type="PANTHER" id="PTHR30046">
    <property type="entry name" value="FLAGELLAR M-RING PROTEIN"/>
    <property type="match status" value="1"/>
</dbReference>
<name>A0A429XKU8_9RICK</name>
<dbReference type="GO" id="GO:0071973">
    <property type="term" value="P:bacterial-type flagellum-dependent cell motility"/>
    <property type="evidence" value="ECO:0007669"/>
    <property type="project" value="InterPro"/>
</dbReference>
<evidence type="ECO:0000256" key="11">
    <source>
        <dbReference type="SAM" id="Phobius"/>
    </source>
</evidence>
<comment type="subcellular location">
    <subcellularLocation>
        <location evidence="1 9">Bacterial flagellum basal body</location>
    </subcellularLocation>
    <subcellularLocation>
        <location evidence="2">Cell membrane</location>
        <topology evidence="2">Multi-pass membrane protein</topology>
    </subcellularLocation>
</comment>
<dbReference type="InterPro" id="IPR006182">
    <property type="entry name" value="FliF_N_dom"/>
</dbReference>
<dbReference type="InterPro" id="IPR043427">
    <property type="entry name" value="YscJ/FliF"/>
</dbReference>
<organism evidence="14 15">
    <name type="scientific">Candidatus Aquarickettsia rohweri</name>
    <dbReference type="NCBI Taxonomy" id="2602574"/>
    <lineage>
        <taxon>Bacteria</taxon>
        <taxon>Pseudomonadati</taxon>
        <taxon>Pseudomonadota</taxon>
        <taxon>Alphaproteobacteria</taxon>
        <taxon>Rickettsiales</taxon>
        <taxon>Candidatus Midichloriaceae</taxon>
        <taxon>Candidatus Aquarickettsia</taxon>
    </lineage>
</organism>
<proteinExistence type="inferred from homology"/>
<evidence type="ECO:0000256" key="9">
    <source>
        <dbReference type="PIRNR" id="PIRNR004862"/>
    </source>
</evidence>
<dbReference type="NCBIfam" id="TIGR00206">
    <property type="entry name" value="fliF"/>
    <property type="match status" value="1"/>
</dbReference>
<evidence type="ECO:0000256" key="1">
    <source>
        <dbReference type="ARBA" id="ARBA00004117"/>
    </source>
</evidence>
<keyword evidence="14" id="KW-0966">Cell projection</keyword>
<dbReference type="RefSeq" id="WP_126044746.1">
    <property type="nucleotide sequence ID" value="NZ_RXFM01000039.1"/>
</dbReference>
<evidence type="ECO:0000259" key="12">
    <source>
        <dbReference type="Pfam" id="PF01514"/>
    </source>
</evidence>
<gene>
    <name evidence="14" type="primary">fliF</name>
    <name evidence="14" type="ORF">EIC27_03440</name>
</gene>
<sequence length="512" mass="56953">MDFLKKLGIYKLVLFSLSTLAVLIALVYFVISLSKPIYSPLYNDLTQQDQNIVTLKLQSMGINYQVGAKNSQILVPADKVLSLRMYFAQKGLITSGNLVGYEIFDKENGLSSSQFLNNVNALRALEGELSRTINSLSQVENSRVHLVLPKKELFSKSSVTPSASIMLKLKVGESISKNEIKAITNLVEKAVPDLSSDNISIIDSIGSSLKAPGSEDNGLFNDNNSEFKSFEYQNLVEKKLKSKIENLLESRVGIGKVKVNVAAKINTNRQVMVSEVFDPDGQVIRSKKVSEEKEDDENDGDGISVANNIPNSNQQLNNSNSILKKKSKLDDITNYEISKTVTNKIIDEGGVEKLSVGILIDGYYVYDEKSKSNVYEKRSDEELEKLGALVKSAIGYDQNRGDTIEIVNLKFIDNNFEKDIQKANWLDDNLKNLIQMGMIGVIVILVILLIFRPILAKILEANKSGFGEINKFFDFKKFGTNNKYSGEDNMDNKDFSSSALNDYSESGGKKYL</sequence>
<feature type="transmembrane region" description="Helical" evidence="11">
    <location>
        <begin position="12"/>
        <end position="31"/>
    </location>
</feature>
<dbReference type="InterPro" id="IPR013556">
    <property type="entry name" value="Flag_M-ring_C"/>
</dbReference>
<keyword evidence="4" id="KW-1003">Cell membrane</keyword>
<dbReference type="OrthoDB" id="9807026at2"/>
<comment type="caution">
    <text evidence="14">The sequence shown here is derived from an EMBL/GenBank/DDBJ whole genome shotgun (WGS) entry which is preliminary data.</text>
</comment>
<dbReference type="InterPro" id="IPR000067">
    <property type="entry name" value="FlgMring_FliF"/>
</dbReference>
<evidence type="ECO:0000256" key="4">
    <source>
        <dbReference type="ARBA" id="ARBA00022475"/>
    </source>
</evidence>
<evidence type="ECO:0000313" key="15">
    <source>
        <dbReference type="Proteomes" id="UP000279470"/>
    </source>
</evidence>
<protein>
    <recommendedName>
        <fullName evidence="9">Flagellar M-ring protein</fullName>
    </recommendedName>
</protein>
<dbReference type="GO" id="GO:0009431">
    <property type="term" value="C:bacterial-type flagellum basal body, MS ring"/>
    <property type="evidence" value="ECO:0007669"/>
    <property type="project" value="InterPro"/>
</dbReference>
<dbReference type="Pfam" id="PF01514">
    <property type="entry name" value="YscJ_FliF"/>
    <property type="match status" value="1"/>
</dbReference>
<feature type="domain" description="Flagellar M-ring C-terminal" evidence="13">
    <location>
        <begin position="248"/>
        <end position="411"/>
    </location>
</feature>
<evidence type="ECO:0000256" key="2">
    <source>
        <dbReference type="ARBA" id="ARBA00004651"/>
    </source>
</evidence>
<dbReference type="PRINTS" id="PR01009">
    <property type="entry name" value="FLGMRINGFLIF"/>
</dbReference>
<keyword evidence="7 11" id="KW-0472">Membrane</keyword>
<comment type="function">
    <text evidence="9">The M ring may be actively involved in energy transduction.</text>
</comment>